<dbReference type="Proteomes" id="UP000193144">
    <property type="component" value="Unassembled WGS sequence"/>
</dbReference>
<dbReference type="AlphaFoldDB" id="A0A1Y1YC61"/>
<dbReference type="OrthoDB" id="3736964at2759"/>
<name>A0A1Y1YC61_9PLEO</name>
<comment type="caution">
    <text evidence="1">The sequence shown here is derived from an EMBL/GenBank/DDBJ whole genome shotgun (WGS) entry which is preliminary data.</text>
</comment>
<evidence type="ECO:0000313" key="1">
    <source>
        <dbReference type="EMBL" id="ORX95306.1"/>
    </source>
</evidence>
<accession>A0A1Y1YC61</accession>
<evidence type="ECO:0000313" key="2">
    <source>
        <dbReference type="Proteomes" id="UP000193144"/>
    </source>
</evidence>
<protein>
    <submittedName>
        <fullName evidence="1">Uncharacterized protein</fullName>
    </submittedName>
</protein>
<keyword evidence="2" id="KW-1185">Reference proteome</keyword>
<reference evidence="1 2" key="1">
    <citation type="submission" date="2016-07" db="EMBL/GenBank/DDBJ databases">
        <title>Pervasive Adenine N6-methylation of Active Genes in Fungi.</title>
        <authorList>
            <consortium name="DOE Joint Genome Institute"/>
            <person name="Mondo S.J."/>
            <person name="Dannebaum R.O."/>
            <person name="Kuo R.C."/>
            <person name="Labutti K."/>
            <person name="Haridas S."/>
            <person name="Kuo A."/>
            <person name="Salamov A."/>
            <person name="Ahrendt S.R."/>
            <person name="Lipzen A."/>
            <person name="Sullivan W."/>
            <person name="Andreopoulos W.B."/>
            <person name="Clum A."/>
            <person name="Lindquist E."/>
            <person name="Daum C."/>
            <person name="Ramamoorthy G.K."/>
            <person name="Gryganskyi A."/>
            <person name="Culley D."/>
            <person name="Magnuson J.K."/>
            <person name="James T.Y."/>
            <person name="O'Malley M.A."/>
            <person name="Stajich J.E."/>
            <person name="Spatafora J.W."/>
            <person name="Visel A."/>
            <person name="Grigoriev I.V."/>
        </authorList>
    </citation>
    <scope>NUCLEOTIDE SEQUENCE [LARGE SCALE GENOMIC DNA]</scope>
    <source>
        <strain evidence="1 2">CBS 115471</strain>
    </source>
</reference>
<sequence>MGAGLSTQPETVEELCEIYRSPSKRSGSIYHHIHIHQAPEHVRQRLLETLYSGCVPSYLVNRFYAQNIRDSGSPRVWTESTFADFLIRAHPGLEIVVKPAIQVLFRIVLHHGCYPFKPGNEDIGITLEGLATAVALLTSADRTSITIREEEIEGDIFERPRDWTERCRLLFQSVCDTDWGRVSSDDKQISDDEDLLDALDAGIPERERGNVPCEILQEVGSTLPSSHSCKLNGRVSLQDMGDLLRFLLGVMSGHPQSSTSVVDSGLDGVISALLNAFEPREGGVDWTLFKAVLHKDMVRYSSKCTVFA</sequence>
<dbReference type="EMBL" id="MCFA01000282">
    <property type="protein sequence ID" value="ORX95306.1"/>
    <property type="molecule type" value="Genomic_DNA"/>
</dbReference>
<proteinExistence type="predicted"/>
<gene>
    <name evidence="1" type="ORF">BCR34DRAFT_199733</name>
</gene>
<organism evidence="1 2">
    <name type="scientific">Clohesyomyces aquaticus</name>
    <dbReference type="NCBI Taxonomy" id="1231657"/>
    <lineage>
        <taxon>Eukaryota</taxon>
        <taxon>Fungi</taxon>
        <taxon>Dikarya</taxon>
        <taxon>Ascomycota</taxon>
        <taxon>Pezizomycotina</taxon>
        <taxon>Dothideomycetes</taxon>
        <taxon>Pleosporomycetidae</taxon>
        <taxon>Pleosporales</taxon>
        <taxon>Lindgomycetaceae</taxon>
        <taxon>Clohesyomyces</taxon>
    </lineage>
</organism>